<reference evidence="3 4" key="1">
    <citation type="submission" date="2020-08" db="EMBL/GenBank/DDBJ databases">
        <title>Sequencing the genomes of 1000 actinobacteria strains.</title>
        <authorList>
            <person name="Klenk H.-P."/>
        </authorList>
    </citation>
    <scope>NUCLEOTIDE SEQUENCE [LARGE SCALE GENOMIC DNA]</scope>
    <source>
        <strain evidence="3 4">DSM 44320</strain>
    </source>
</reference>
<sequence length="268" mass="28912">MRGPVIAGTDGSPAALRAVEWAAEEAVFRRAPLVIAHAIPRWAVDIPVNQSPEDDERARIMLAEAVSMSWARRDGLEVTTEILDGRPEEALAERAADAQLLVVGSRGGGELASLLMGSTSRALTARPPCPTVVVRESSAHGEVVVEITGAHGQDPVLAFAFEEAALREAPLRAVHPWSHPKRRGHDDDLPEERRLLTDVLAGWRGAFPDVAVVQDLPHDRHRERLLVEASERAAMVVVGAHGWPVGLSTPASHTLLRRAHCPVAVVAR</sequence>
<dbReference type="InterPro" id="IPR014729">
    <property type="entry name" value="Rossmann-like_a/b/a_fold"/>
</dbReference>
<evidence type="ECO:0000259" key="2">
    <source>
        <dbReference type="Pfam" id="PF00582"/>
    </source>
</evidence>
<dbReference type="EMBL" id="JACIBV010000001">
    <property type="protein sequence ID" value="MBB3731147.1"/>
    <property type="molecule type" value="Genomic_DNA"/>
</dbReference>
<dbReference type="Proteomes" id="UP000579945">
    <property type="component" value="Unassembled WGS sequence"/>
</dbReference>
<name>A0A7W5VN77_9ACTN</name>
<dbReference type="PANTHER" id="PTHR46268">
    <property type="entry name" value="STRESS RESPONSE PROTEIN NHAX"/>
    <property type="match status" value="1"/>
</dbReference>
<comment type="similarity">
    <text evidence="1">Belongs to the universal stress protein A family.</text>
</comment>
<dbReference type="RefSeq" id="WP_183656756.1">
    <property type="nucleotide sequence ID" value="NZ_BAAAXX010000170.1"/>
</dbReference>
<gene>
    <name evidence="3" type="ORF">FHR33_007007</name>
</gene>
<dbReference type="GeneID" id="95393258"/>
<keyword evidence="4" id="KW-1185">Reference proteome</keyword>
<dbReference type="InterPro" id="IPR006015">
    <property type="entry name" value="Universal_stress_UspA"/>
</dbReference>
<dbReference type="Pfam" id="PF00582">
    <property type="entry name" value="Usp"/>
    <property type="match status" value="2"/>
</dbReference>
<dbReference type="Gene3D" id="3.40.50.620">
    <property type="entry name" value="HUPs"/>
    <property type="match status" value="2"/>
</dbReference>
<dbReference type="AlphaFoldDB" id="A0A7W5VN77"/>
<proteinExistence type="inferred from homology"/>
<feature type="domain" description="UspA" evidence="2">
    <location>
        <begin position="144"/>
        <end position="266"/>
    </location>
</feature>
<feature type="domain" description="UspA" evidence="2">
    <location>
        <begin position="1"/>
        <end position="135"/>
    </location>
</feature>
<accession>A0A7W5VN77</accession>
<dbReference type="SUPFAM" id="SSF52402">
    <property type="entry name" value="Adenine nucleotide alpha hydrolases-like"/>
    <property type="match status" value="2"/>
</dbReference>
<comment type="caution">
    <text evidence="3">The sequence shown here is derived from an EMBL/GenBank/DDBJ whole genome shotgun (WGS) entry which is preliminary data.</text>
</comment>
<evidence type="ECO:0000313" key="3">
    <source>
        <dbReference type="EMBL" id="MBB3731147.1"/>
    </source>
</evidence>
<dbReference type="PANTHER" id="PTHR46268:SF6">
    <property type="entry name" value="UNIVERSAL STRESS PROTEIN UP12"/>
    <property type="match status" value="1"/>
</dbReference>
<dbReference type="InterPro" id="IPR006016">
    <property type="entry name" value="UspA"/>
</dbReference>
<protein>
    <submittedName>
        <fullName evidence="3">Nucleotide-binding universal stress UspA family protein</fullName>
    </submittedName>
</protein>
<dbReference type="PRINTS" id="PR01438">
    <property type="entry name" value="UNVRSLSTRESS"/>
</dbReference>
<evidence type="ECO:0000313" key="4">
    <source>
        <dbReference type="Proteomes" id="UP000579945"/>
    </source>
</evidence>
<organism evidence="3 4">
    <name type="scientific">Nonomuraea dietziae</name>
    <dbReference type="NCBI Taxonomy" id="65515"/>
    <lineage>
        <taxon>Bacteria</taxon>
        <taxon>Bacillati</taxon>
        <taxon>Actinomycetota</taxon>
        <taxon>Actinomycetes</taxon>
        <taxon>Streptosporangiales</taxon>
        <taxon>Streptosporangiaceae</taxon>
        <taxon>Nonomuraea</taxon>
    </lineage>
</organism>
<evidence type="ECO:0000256" key="1">
    <source>
        <dbReference type="ARBA" id="ARBA00008791"/>
    </source>
</evidence>